<organism evidence="1">
    <name type="scientific">marine metagenome</name>
    <dbReference type="NCBI Taxonomy" id="408172"/>
    <lineage>
        <taxon>unclassified sequences</taxon>
        <taxon>metagenomes</taxon>
        <taxon>ecological metagenomes</taxon>
    </lineage>
</organism>
<sequence>MKALDSNPLLSLNTNEMLWNYLQELQKVTYY</sequence>
<evidence type="ECO:0000313" key="1">
    <source>
        <dbReference type="EMBL" id="SUZ98431.1"/>
    </source>
</evidence>
<dbReference type="EMBL" id="UINC01002603">
    <property type="protein sequence ID" value="SUZ98431.1"/>
    <property type="molecule type" value="Genomic_DNA"/>
</dbReference>
<name>A0A381S542_9ZZZZ</name>
<proteinExistence type="predicted"/>
<reference evidence="1" key="1">
    <citation type="submission" date="2018-05" db="EMBL/GenBank/DDBJ databases">
        <authorList>
            <person name="Lanie J.A."/>
            <person name="Ng W.-L."/>
            <person name="Kazmierczak K.M."/>
            <person name="Andrzejewski T.M."/>
            <person name="Davidsen T.M."/>
            <person name="Wayne K.J."/>
            <person name="Tettelin H."/>
            <person name="Glass J.I."/>
            <person name="Rusch D."/>
            <person name="Podicherti R."/>
            <person name="Tsui H.-C.T."/>
            <person name="Winkler M.E."/>
        </authorList>
    </citation>
    <scope>NUCLEOTIDE SEQUENCE</scope>
</reference>
<dbReference type="AlphaFoldDB" id="A0A381S542"/>
<accession>A0A381S542</accession>
<protein>
    <submittedName>
        <fullName evidence="1">Uncharacterized protein</fullName>
    </submittedName>
</protein>
<gene>
    <name evidence="1" type="ORF">METZ01_LOCUS51285</name>
</gene>